<dbReference type="PANTHER" id="PTHR45008">
    <property type="entry name" value="PTS SYSTEM GLUCOSE-SPECIFIC EIIA COMPONENT"/>
    <property type="match status" value="1"/>
</dbReference>
<dbReference type="GO" id="GO:0009401">
    <property type="term" value="P:phosphoenolpyruvate-dependent sugar phosphotransferase system"/>
    <property type="evidence" value="ECO:0007669"/>
    <property type="project" value="UniProtKB-KW"/>
</dbReference>
<name>A0A150LAS2_9BACI</name>
<evidence type="ECO:0000256" key="1">
    <source>
        <dbReference type="ARBA" id="ARBA00004496"/>
    </source>
</evidence>
<keyword evidence="5" id="KW-0598">Phosphotransferase system</keyword>
<dbReference type="InterPro" id="IPR011055">
    <property type="entry name" value="Dup_hybrid_motif"/>
</dbReference>
<dbReference type="InterPro" id="IPR050890">
    <property type="entry name" value="PTS_EIIA_component"/>
</dbReference>
<sequence length="164" mass="18065">MFKSLFKKENKSITITAPFNGKAVSIEEVPDQVFSEKMMGDGMAIIPSDGSLVSPIDGEVVDVFPTKHAITLRSKEGAEILIHMGLETVNLKGEGFDIGITGGDKIRKGDSLAKFDIEKVKELGYQVITPIVLLNGDDFDIQQRMSNEKTVNHKDVIMEIRKKA</sequence>
<evidence type="ECO:0000256" key="4">
    <source>
        <dbReference type="ARBA" id="ARBA00022679"/>
    </source>
</evidence>
<dbReference type="PROSITE" id="PS51093">
    <property type="entry name" value="PTS_EIIA_TYPE_1"/>
    <property type="match status" value="1"/>
</dbReference>
<comment type="subcellular location">
    <subcellularLocation>
        <location evidence="1">Cytoplasm</location>
    </subcellularLocation>
</comment>
<evidence type="ECO:0000256" key="2">
    <source>
        <dbReference type="ARBA" id="ARBA00022448"/>
    </source>
</evidence>
<dbReference type="GO" id="GO:0005737">
    <property type="term" value="C:cytoplasm"/>
    <property type="evidence" value="ECO:0007669"/>
    <property type="project" value="UniProtKB-SubCell"/>
</dbReference>
<reference evidence="7 8" key="1">
    <citation type="submission" date="2016-01" db="EMBL/GenBank/DDBJ databases">
        <title>Genome Sequences of Twelve Sporeforming Bacillus Species Isolated from Foods.</title>
        <authorList>
            <person name="Berendsen E.M."/>
            <person name="Wells-Bennik M.H."/>
            <person name="Krawcyk A.O."/>
            <person name="De Jong A."/>
            <person name="Holsappel S."/>
            <person name="Eijlander R.T."/>
            <person name="Kuipers O.P."/>
        </authorList>
    </citation>
    <scope>NUCLEOTIDE SEQUENCE [LARGE SCALE GENOMIC DNA]</scope>
    <source>
        <strain evidence="7 8">B4102</strain>
    </source>
</reference>
<dbReference type="GO" id="GO:0016301">
    <property type="term" value="F:kinase activity"/>
    <property type="evidence" value="ECO:0007669"/>
    <property type="project" value="UniProtKB-KW"/>
</dbReference>
<accession>A0A150LAS2</accession>
<dbReference type="EMBL" id="LQYN01000026">
    <property type="protein sequence ID" value="KYD09096.1"/>
    <property type="molecule type" value="Genomic_DNA"/>
</dbReference>
<evidence type="ECO:0000256" key="3">
    <source>
        <dbReference type="ARBA" id="ARBA00022597"/>
    </source>
</evidence>
<dbReference type="RefSeq" id="WP_066228903.1">
    <property type="nucleotide sequence ID" value="NZ_JBHJSX010000035.1"/>
</dbReference>
<protein>
    <submittedName>
        <fullName evidence="7">PTS system, glucose-specific IIA component</fullName>
        <ecNumber evidence="7">2.7.1.69</ecNumber>
    </submittedName>
</protein>
<keyword evidence="4 7" id="KW-0808">Transferase</keyword>
<dbReference type="InterPro" id="IPR001127">
    <property type="entry name" value="PTS_EIIA_1_perm"/>
</dbReference>
<dbReference type="EC" id="2.7.1.69" evidence="7"/>
<dbReference type="GeneID" id="62497083"/>
<dbReference type="Gene3D" id="2.70.70.10">
    <property type="entry name" value="Glucose Permease (Domain IIA)"/>
    <property type="match status" value="1"/>
</dbReference>
<dbReference type="PROSITE" id="PS00371">
    <property type="entry name" value="PTS_EIIA_TYPE_1_HIS"/>
    <property type="match status" value="1"/>
</dbReference>
<organism evidence="7 8">
    <name type="scientific">Heyndrickxia sporothermodurans</name>
    <dbReference type="NCBI Taxonomy" id="46224"/>
    <lineage>
        <taxon>Bacteria</taxon>
        <taxon>Bacillati</taxon>
        <taxon>Bacillota</taxon>
        <taxon>Bacilli</taxon>
        <taxon>Bacillales</taxon>
        <taxon>Bacillaceae</taxon>
        <taxon>Heyndrickxia</taxon>
    </lineage>
</organism>
<evidence type="ECO:0000256" key="5">
    <source>
        <dbReference type="ARBA" id="ARBA00022683"/>
    </source>
</evidence>
<dbReference type="Pfam" id="PF00358">
    <property type="entry name" value="PTS_EIIA_1"/>
    <property type="match status" value="1"/>
</dbReference>
<dbReference type="OrthoDB" id="92465at2"/>
<evidence type="ECO:0000256" key="6">
    <source>
        <dbReference type="ARBA" id="ARBA00022777"/>
    </source>
</evidence>
<dbReference type="STRING" id="46224.B4102_2623"/>
<evidence type="ECO:0000313" key="8">
    <source>
        <dbReference type="Proteomes" id="UP000075666"/>
    </source>
</evidence>
<dbReference type="PATRIC" id="fig|46224.3.peg.1824"/>
<dbReference type="AlphaFoldDB" id="A0A150LAS2"/>
<dbReference type="NCBIfam" id="TIGR00830">
    <property type="entry name" value="PTBA"/>
    <property type="match status" value="1"/>
</dbReference>
<keyword evidence="2" id="KW-0813">Transport</keyword>
<dbReference type="FunFam" id="2.70.70.10:FF:000001">
    <property type="entry name" value="PTS system glucose-specific IIA component"/>
    <property type="match status" value="1"/>
</dbReference>
<keyword evidence="3" id="KW-0762">Sugar transport</keyword>
<keyword evidence="8" id="KW-1185">Reference proteome</keyword>
<comment type="caution">
    <text evidence="7">The sequence shown here is derived from an EMBL/GenBank/DDBJ whole genome shotgun (WGS) entry which is preliminary data.</text>
</comment>
<dbReference type="PANTHER" id="PTHR45008:SF1">
    <property type="entry name" value="PTS SYSTEM GLUCOSE-SPECIFIC EIIA COMPONENT"/>
    <property type="match status" value="1"/>
</dbReference>
<dbReference type="SUPFAM" id="SSF51261">
    <property type="entry name" value="Duplicated hybrid motif"/>
    <property type="match status" value="1"/>
</dbReference>
<keyword evidence="6" id="KW-0418">Kinase</keyword>
<gene>
    <name evidence="7" type="ORF">B4102_2623</name>
</gene>
<evidence type="ECO:0000313" key="7">
    <source>
        <dbReference type="EMBL" id="KYD09096.1"/>
    </source>
</evidence>
<proteinExistence type="predicted"/>
<dbReference type="Proteomes" id="UP000075666">
    <property type="component" value="Unassembled WGS sequence"/>
</dbReference>